<keyword evidence="5" id="KW-1185">Reference proteome</keyword>
<dbReference type="InterPro" id="IPR050595">
    <property type="entry name" value="Bact_response_regulator"/>
</dbReference>
<dbReference type="SUPFAM" id="SSF52172">
    <property type="entry name" value="CheY-like"/>
    <property type="match status" value="1"/>
</dbReference>
<evidence type="ECO:0000256" key="2">
    <source>
        <dbReference type="PROSITE-ProRule" id="PRU00169"/>
    </source>
</evidence>
<dbReference type="EMBL" id="CP062983">
    <property type="protein sequence ID" value="QPC83288.1"/>
    <property type="molecule type" value="Genomic_DNA"/>
</dbReference>
<dbReference type="InterPro" id="IPR001789">
    <property type="entry name" value="Sig_transdc_resp-reg_receiver"/>
</dbReference>
<dbReference type="AlphaFoldDB" id="A0A7S8EAK3"/>
<dbReference type="PROSITE" id="PS50110">
    <property type="entry name" value="RESPONSE_REGULATORY"/>
    <property type="match status" value="1"/>
</dbReference>
<dbReference type="SMART" id="SM00448">
    <property type="entry name" value="REC"/>
    <property type="match status" value="1"/>
</dbReference>
<name>A0A7S8EAK3_9CHLR</name>
<reference evidence="4 5" key="1">
    <citation type="submission" date="2020-02" db="EMBL/GenBank/DDBJ databases">
        <authorList>
            <person name="Zheng R.K."/>
            <person name="Sun C.M."/>
        </authorList>
    </citation>
    <scope>NUCLEOTIDE SEQUENCE [LARGE SCALE GENOMIC DNA]</scope>
    <source>
        <strain evidence="5">rifampicinis</strain>
    </source>
</reference>
<dbReference type="InterPro" id="IPR011006">
    <property type="entry name" value="CheY-like_superfamily"/>
</dbReference>
<evidence type="ECO:0000256" key="1">
    <source>
        <dbReference type="ARBA" id="ARBA00022553"/>
    </source>
</evidence>
<gene>
    <name evidence="4" type="ORF">G4Y79_02615</name>
</gene>
<proteinExistence type="predicted"/>
<dbReference type="GO" id="GO:0000160">
    <property type="term" value="P:phosphorelay signal transduction system"/>
    <property type="evidence" value="ECO:0007669"/>
    <property type="project" value="InterPro"/>
</dbReference>
<feature type="modified residue" description="4-aspartylphosphate" evidence="2">
    <location>
        <position position="62"/>
    </location>
</feature>
<dbReference type="PANTHER" id="PTHR44591:SF3">
    <property type="entry name" value="RESPONSE REGULATORY DOMAIN-CONTAINING PROTEIN"/>
    <property type="match status" value="1"/>
</dbReference>
<feature type="domain" description="Response regulatory" evidence="3">
    <location>
        <begin position="13"/>
        <end position="129"/>
    </location>
</feature>
<sequence>MSKIPVDLLMGWDIVVVDDEPDSLEVARYILDFYGANVYTATNGKEGLDLVEEVRPRFVISDLSMPIMDGWEFLSNLKSTGYMRDIPVIALTAHAMKGDRERAIAVGFHNYLTKPLTAHTFMDELLVLLLDIPQLSEYLTI</sequence>
<evidence type="ECO:0000313" key="4">
    <source>
        <dbReference type="EMBL" id="QPC83288.1"/>
    </source>
</evidence>
<keyword evidence="1 2" id="KW-0597">Phosphoprotein</keyword>
<dbReference type="RefSeq" id="WP_195171355.1">
    <property type="nucleotide sequence ID" value="NZ_CP062983.1"/>
</dbReference>
<evidence type="ECO:0000259" key="3">
    <source>
        <dbReference type="PROSITE" id="PS50110"/>
    </source>
</evidence>
<organism evidence="4 5">
    <name type="scientific">Phototrophicus methaneseepsis</name>
    <dbReference type="NCBI Taxonomy" id="2710758"/>
    <lineage>
        <taxon>Bacteria</taxon>
        <taxon>Bacillati</taxon>
        <taxon>Chloroflexota</taxon>
        <taxon>Candidatus Thermofontia</taxon>
        <taxon>Phototrophicales</taxon>
        <taxon>Phototrophicaceae</taxon>
        <taxon>Phototrophicus</taxon>
    </lineage>
</organism>
<protein>
    <submittedName>
        <fullName evidence="4">Response regulator</fullName>
    </submittedName>
</protein>
<evidence type="ECO:0000313" key="5">
    <source>
        <dbReference type="Proteomes" id="UP000594468"/>
    </source>
</evidence>
<dbReference type="KEGG" id="pmet:G4Y79_02615"/>
<dbReference type="PANTHER" id="PTHR44591">
    <property type="entry name" value="STRESS RESPONSE REGULATOR PROTEIN 1"/>
    <property type="match status" value="1"/>
</dbReference>
<dbReference type="Proteomes" id="UP000594468">
    <property type="component" value="Chromosome"/>
</dbReference>
<dbReference type="Pfam" id="PF00072">
    <property type="entry name" value="Response_reg"/>
    <property type="match status" value="1"/>
</dbReference>
<accession>A0A7S8EAK3</accession>
<dbReference type="Gene3D" id="3.40.50.2300">
    <property type="match status" value="1"/>
</dbReference>